<sequence length="284" mass="32218">MRKLRGWLYRQDLCRAATNGEWKLPKHILLAMAVRHLYRSKQLTTILQHLGHCETYNYTLDLEAALSEAFDEASTFLTPQIVCGEANKLFHVEWDNLNKSLTNVHGSHIVNSAAGIMMQEVVPELADHAKKRKLPDFDKKKKIEKRSTQVTLPELHIHTRVGPSFPKGSSFTHPIDHTALYDEAMTEYHAWVLARMLSSWHGKQKVSGQGGFISATGVRPERKSRIDYFTPIGQPITAKETVAELLDRTEVATDEVGQEHVVSTFDLGVVMKACPIIWKFMEKC</sequence>
<gene>
    <name evidence="1" type="ORF">XNOV1_A018845</name>
</gene>
<accession>A0AAV1EPX6</accession>
<organism evidence="1 2">
    <name type="scientific">Xyrichtys novacula</name>
    <name type="common">Pearly razorfish</name>
    <name type="synonym">Hemipteronotus novacula</name>
    <dbReference type="NCBI Taxonomy" id="13765"/>
    <lineage>
        <taxon>Eukaryota</taxon>
        <taxon>Metazoa</taxon>
        <taxon>Chordata</taxon>
        <taxon>Craniata</taxon>
        <taxon>Vertebrata</taxon>
        <taxon>Euteleostomi</taxon>
        <taxon>Actinopterygii</taxon>
        <taxon>Neopterygii</taxon>
        <taxon>Teleostei</taxon>
        <taxon>Neoteleostei</taxon>
        <taxon>Acanthomorphata</taxon>
        <taxon>Eupercaria</taxon>
        <taxon>Labriformes</taxon>
        <taxon>Labridae</taxon>
        <taxon>Xyrichtys</taxon>
    </lineage>
</organism>
<evidence type="ECO:0000313" key="2">
    <source>
        <dbReference type="Proteomes" id="UP001178508"/>
    </source>
</evidence>
<protein>
    <submittedName>
        <fullName evidence="1">Uncharacterized protein LOC117441717</fullName>
    </submittedName>
</protein>
<keyword evidence="2" id="KW-1185">Reference proteome</keyword>
<dbReference type="AlphaFoldDB" id="A0AAV1EPX6"/>
<dbReference type="EMBL" id="OY660865">
    <property type="protein sequence ID" value="CAJ1050803.1"/>
    <property type="molecule type" value="Genomic_DNA"/>
</dbReference>
<dbReference type="Proteomes" id="UP001178508">
    <property type="component" value="Chromosome 2"/>
</dbReference>
<proteinExistence type="predicted"/>
<name>A0AAV1EPX6_XYRNO</name>
<evidence type="ECO:0000313" key="1">
    <source>
        <dbReference type="EMBL" id="CAJ1050803.1"/>
    </source>
</evidence>
<reference evidence="1" key="1">
    <citation type="submission" date="2023-08" db="EMBL/GenBank/DDBJ databases">
        <authorList>
            <person name="Alioto T."/>
            <person name="Alioto T."/>
            <person name="Gomez Garrido J."/>
        </authorList>
    </citation>
    <scope>NUCLEOTIDE SEQUENCE</scope>
</reference>